<dbReference type="PROSITE" id="PS51029">
    <property type="entry name" value="MADF"/>
    <property type="match status" value="1"/>
</dbReference>
<comment type="function">
    <text evidence="9">Involved in transvection phenomena (= synapsis-dependent gene expression), where the synaptic pairing of chromosomes carrying genes with which zeste interacts influences the expression of these genes. Zeste binds to DNA and stimulates transcription from a nearby promoter.</text>
</comment>
<name>A0A8S4SAF9_9NEOP</name>
<evidence type="ECO:0000256" key="1">
    <source>
        <dbReference type="ARBA" id="ARBA00011764"/>
    </source>
</evidence>
<dbReference type="PROSITE" id="PS00028">
    <property type="entry name" value="ZINC_FINGER_C2H2_1"/>
    <property type="match status" value="5"/>
</dbReference>
<feature type="domain" description="C2H2-type" evidence="12">
    <location>
        <begin position="264"/>
        <end position="288"/>
    </location>
</feature>
<dbReference type="Gene3D" id="3.30.160.60">
    <property type="entry name" value="Classic Zinc Finger"/>
    <property type="match status" value="4"/>
</dbReference>
<dbReference type="InterPro" id="IPR006578">
    <property type="entry name" value="MADF-dom"/>
</dbReference>
<feature type="domain" description="MADF" evidence="13">
    <location>
        <begin position="397"/>
        <end position="486"/>
    </location>
</feature>
<dbReference type="PROSITE" id="PS50157">
    <property type="entry name" value="ZINC_FINGER_C2H2_2"/>
    <property type="match status" value="5"/>
</dbReference>
<evidence type="ECO:0000313" key="15">
    <source>
        <dbReference type="Proteomes" id="UP000838756"/>
    </source>
</evidence>
<keyword evidence="6" id="KW-0862">Zinc</keyword>
<dbReference type="GO" id="GO:0043565">
    <property type="term" value="F:sequence-specific DNA binding"/>
    <property type="evidence" value="ECO:0007669"/>
    <property type="project" value="TreeGrafter"/>
</dbReference>
<dbReference type="Pfam" id="PF13873">
    <property type="entry name" value="Myb_DNA-bind_5"/>
    <property type="match status" value="1"/>
</dbReference>
<keyword evidence="7" id="KW-0805">Transcription regulation</keyword>
<feature type="domain" description="C2H2-type" evidence="12">
    <location>
        <begin position="327"/>
        <end position="354"/>
    </location>
</feature>
<dbReference type="SMART" id="SM00355">
    <property type="entry name" value="ZnF_C2H2"/>
    <property type="match status" value="7"/>
</dbReference>
<keyword evidence="15" id="KW-1185">Reference proteome</keyword>
<evidence type="ECO:0000256" key="11">
    <source>
        <dbReference type="SAM" id="MobiDB-lite"/>
    </source>
</evidence>
<evidence type="ECO:0000259" key="12">
    <source>
        <dbReference type="PROSITE" id="PS50157"/>
    </source>
</evidence>
<dbReference type="InterPro" id="IPR013087">
    <property type="entry name" value="Znf_C2H2_type"/>
</dbReference>
<evidence type="ECO:0000313" key="14">
    <source>
        <dbReference type="EMBL" id="CAH2244920.1"/>
    </source>
</evidence>
<feature type="region of interest" description="Disordered" evidence="11">
    <location>
        <begin position="1"/>
        <end position="38"/>
    </location>
</feature>
<evidence type="ECO:0000256" key="7">
    <source>
        <dbReference type="ARBA" id="ARBA00023015"/>
    </source>
</evidence>
<dbReference type="GO" id="GO:0008270">
    <property type="term" value="F:zinc ion binding"/>
    <property type="evidence" value="ECO:0007669"/>
    <property type="project" value="UniProtKB-KW"/>
</dbReference>
<evidence type="ECO:0000256" key="8">
    <source>
        <dbReference type="ARBA" id="ARBA00023163"/>
    </source>
</evidence>
<gene>
    <name evidence="14" type="primary">jg21764</name>
    <name evidence="14" type="ORF">PAEG_LOCUS20820</name>
</gene>
<dbReference type="EMBL" id="CAKXAJ010025871">
    <property type="protein sequence ID" value="CAH2244920.1"/>
    <property type="molecule type" value="Genomic_DNA"/>
</dbReference>
<dbReference type="GO" id="GO:0005634">
    <property type="term" value="C:nucleus"/>
    <property type="evidence" value="ECO:0007669"/>
    <property type="project" value="TreeGrafter"/>
</dbReference>
<dbReference type="Proteomes" id="UP000838756">
    <property type="component" value="Unassembled WGS sequence"/>
</dbReference>
<feature type="compositionally biased region" description="Polar residues" evidence="11">
    <location>
        <begin position="24"/>
        <end position="38"/>
    </location>
</feature>
<feature type="domain" description="C2H2-type" evidence="12">
    <location>
        <begin position="293"/>
        <end position="320"/>
    </location>
</feature>
<evidence type="ECO:0000256" key="3">
    <source>
        <dbReference type="ARBA" id="ARBA00022723"/>
    </source>
</evidence>
<keyword evidence="4" id="KW-0677">Repeat</keyword>
<feature type="region of interest" description="Disordered" evidence="11">
    <location>
        <begin position="542"/>
        <end position="590"/>
    </location>
</feature>
<evidence type="ECO:0000256" key="5">
    <source>
        <dbReference type="ARBA" id="ARBA00022771"/>
    </source>
</evidence>
<keyword evidence="5 10" id="KW-0863">Zinc-finger</keyword>
<keyword evidence="3" id="KW-0479">Metal-binding</keyword>
<organism evidence="14 15">
    <name type="scientific">Pararge aegeria aegeria</name>
    <dbReference type="NCBI Taxonomy" id="348720"/>
    <lineage>
        <taxon>Eukaryota</taxon>
        <taxon>Metazoa</taxon>
        <taxon>Ecdysozoa</taxon>
        <taxon>Arthropoda</taxon>
        <taxon>Hexapoda</taxon>
        <taxon>Insecta</taxon>
        <taxon>Pterygota</taxon>
        <taxon>Neoptera</taxon>
        <taxon>Endopterygota</taxon>
        <taxon>Lepidoptera</taxon>
        <taxon>Glossata</taxon>
        <taxon>Ditrysia</taxon>
        <taxon>Papilionoidea</taxon>
        <taxon>Nymphalidae</taxon>
        <taxon>Satyrinae</taxon>
        <taxon>Satyrini</taxon>
        <taxon>Parargina</taxon>
        <taxon>Pararge</taxon>
    </lineage>
</organism>
<feature type="region of interest" description="Disordered" evidence="11">
    <location>
        <begin position="126"/>
        <end position="148"/>
    </location>
</feature>
<proteinExistence type="predicted"/>
<dbReference type="Pfam" id="PF00096">
    <property type="entry name" value="zf-C2H2"/>
    <property type="match status" value="2"/>
</dbReference>
<dbReference type="GO" id="GO:0000981">
    <property type="term" value="F:DNA-binding transcription factor activity, RNA polymerase II-specific"/>
    <property type="evidence" value="ECO:0007669"/>
    <property type="project" value="TreeGrafter"/>
</dbReference>
<feature type="compositionally biased region" description="Basic and acidic residues" evidence="11">
    <location>
        <begin position="1"/>
        <end position="11"/>
    </location>
</feature>
<reference evidence="14" key="1">
    <citation type="submission" date="2022-03" db="EMBL/GenBank/DDBJ databases">
        <authorList>
            <person name="Lindestad O."/>
        </authorList>
    </citation>
    <scope>NUCLEOTIDE SEQUENCE</scope>
</reference>
<dbReference type="InterPro" id="IPR028002">
    <property type="entry name" value="Myb_DNA-bind_5"/>
</dbReference>
<evidence type="ECO:0000256" key="9">
    <source>
        <dbReference type="ARBA" id="ARBA00025466"/>
    </source>
</evidence>
<dbReference type="SUPFAM" id="SSF57667">
    <property type="entry name" value="beta-beta-alpha zinc fingers"/>
    <property type="match status" value="3"/>
</dbReference>
<feature type="domain" description="C2H2-type" evidence="12">
    <location>
        <begin position="355"/>
        <end position="382"/>
    </location>
</feature>
<sequence>MSKEIEIKIEPNDPQFDENDEDSNSNMEQPASTSNTDHINNFVGIKQEPVIQIKLEPLEDEYQDDSGDMDTENVLMKFEHSLYESNEAIKLPRAKNVNYKEEDSDEEYVPRMKTAKKTHKKLSTFDPNVKRGFKGRSKTKSKDDPTYSEDIMDKIDIVTIDEATRQEEHQDALRTRKHMNYTCDYCALGFVVEEAYQMHLKIHSEEAGDHECDICKVRLKTSEMQYQHRLRHYRRYRCSICHLQQRDKDTVAAHIMRQHMGIAFVCKHCGRDFKRPQYLNRHIKQMHTKPLYLECPVCSRVFHERGWFRCHVRTHNEQVQKNITRKVQCSHCGREFRNKQYLVRHLAVHEDRRPKTCDMCSRSFKNSEVLRVHKRQHHGQNPASSEKLAYSLEEKKLLVQLVRDRPIIEDKEINYKTIEQKTNAWQELSEAFNAASSTSRRSAVQLRRCWKKMKWMRRKHLRDRILKGLPEGSSSDSESYVDEAIPLVDLQFPDIDNSNTVRKNKKKAERSVSKINITEKLEITIELGKKYDVNMALPEQSEANLDRNKQREENFDIIEPRGVKLEPTEQPEINADRSVISEADKKATEH</sequence>
<keyword evidence="8" id="KW-0804">Transcription</keyword>
<dbReference type="OrthoDB" id="8922241at2759"/>
<comment type="subunit">
    <text evidence="1">Self-associates forming complexes of several hundred monomers.</text>
</comment>
<evidence type="ECO:0000256" key="6">
    <source>
        <dbReference type="ARBA" id="ARBA00022833"/>
    </source>
</evidence>
<accession>A0A8S4SAF9</accession>
<evidence type="ECO:0000256" key="2">
    <source>
        <dbReference type="ARBA" id="ARBA00016807"/>
    </source>
</evidence>
<evidence type="ECO:0000256" key="10">
    <source>
        <dbReference type="PROSITE-ProRule" id="PRU00042"/>
    </source>
</evidence>
<dbReference type="AlphaFoldDB" id="A0A8S4SAF9"/>
<dbReference type="PANTHER" id="PTHR24408:SF58">
    <property type="entry name" value="TRANSCRIPTION FACTOR (TFIIIA), PUTATIVE (AFU_ORTHOLOGUE AFUA_1G05150)-RELATED"/>
    <property type="match status" value="1"/>
</dbReference>
<dbReference type="PANTHER" id="PTHR24408">
    <property type="entry name" value="ZINC FINGER PROTEIN"/>
    <property type="match status" value="1"/>
</dbReference>
<feature type="domain" description="C2H2-type" evidence="12">
    <location>
        <begin position="181"/>
        <end position="208"/>
    </location>
</feature>
<evidence type="ECO:0000259" key="13">
    <source>
        <dbReference type="PROSITE" id="PS51029"/>
    </source>
</evidence>
<dbReference type="InterPro" id="IPR036236">
    <property type="entry name" value="Znf_C2H2_sf"/>
</dbReference>
<feature type="compositionally biased region" description="Basic and acidic residues" evidence="11">
    <location>
        <begin position="544"/>
        <end position="567"/>
    </location>
</feature>
<evidence type="ECO:0000256" key="4">
    <source>
        <dbReference type="ARBA" id="ARBA00022737"/>
    </source>
</evidence>
<protein>
    <recommendedName>
        <fullName evidence="2">Regulatory protein zeste</fullName>
    </recommendedName>
</protein>
<comment type="caution">
    <text evidence="14">The sequence shown here is derived from an EMBL/GenBank/DDBJ whole genome shotgun (WGS) entry which is preliminary data.</text>
</comment>